<keyword evidence="4 5" id="KW-0234">DNA repair</keyword>
<evidence type="ECO:0000256" key="4">
    <source>
        <dbReference type="ARBA" id="ARBA00023204"/>
    </source>
</evidence>
<organism evidence="6 7">
    <name type="scientific">candidate division WWE3 bacterium RBG_19FT_COMBO_53_11</name>
    <dbReference type="NCBI Taxonomy" id="1802613"/>
    <lineage>
        <taxon>Bacteria</taxon>
        <taxon>Katanobacteria</taxon>
    </lineage>
</organism>
<reference evidence="6 7" key="1">
    <citation type="journal article" date="2016" name="Nat. Commun.">
        <title>Thousands of microbial genomes shed light on interconnected biogeochemical processes in an aquifer system.</title>
        <authorList>
            <person name="Anantharaman K."/>
            <person name="Brown C.T."/>
            <person name="Hug L.A."/>
            <person name="Sharon I."/>
            <person name="Castelle C.J."/>
            <person name="Probst A.J."/>
            <person name="Thomas B.C."/>
            <person name="Singh A."/>
            <person name="Wilkins M.J."/>
            <person name="Karaoz U."/>
            <person name="Brodie E.L."/>
            <person name="Williams K.H."/>
            <person name="Hubbard S.S."/>
            <person name="Banfield J.F."/>
        </authorList>
    </citation>
    <scope>NUCLEOTIDE SEQUENCE [LARGE SCALE GENOMIC DNA]</scope>
</reference>
<comment type="caution">
    <text evidence="6">The sequence shown here is derived from an EMBL/GenBank/DDBJ whole genome shotgun (WGS) entry which is preliminary data.</text>
</comment>
<dbReference type="Gene3D" id="3.10.300.10">
    <property type="entry name" value="Methylpurine-DNA glycosylase (MPG)"/>
    <property type="match status" value="2"/>
</dbReference>
<comment type="similarity">
    <text evidence="1 5">Belongs to the DNA glycosylase MPG family.</text>
</comment>
<dbReference type="EMBL" id="MEUW01000004">
    <property type="protein sequence ID" value="OGC44926.1"/>
    <property type="molecule type" value="Genomic_DNA"/>
</dbReference>
<accession>A0A1F4UJ25</accession>
<evidence type="ECO:0000256" key="1">
    <source>
        <dbReference type="ARBA" id="ARBA00009232"/>
    </source>
</evidence>
<dbReference type="GO" id="GO:0003677">
    <property type="term" value="F:DNA binding"/>
    <property type="evidence" value="ECO:0007669"/>
    <property type="project" value="InterPro"/>
</dbReference>
<dbReference type="HAMAP" id="MF_00527">
    <property type="entry name" value="3MGH"/>
    <property type="match status" value="1"/>
</dbReference>
<dbReference type="EC" id="3.2.2.-" evidence="5"/>
<dbReference type="Pfam" id="PF02245">
    <property type="entry name" value="Pur_DNA_glyco"/>
    <property type="match status" value="2"/>
</dbReference>
<dbReference type="PANTHER" id="PTHR10429:SF0">
    <property type="entry name" value="DNA-3-METHYLADENINE GLYCOSYLASE"/>
    <property type="match status" value="1"/>
</dbReference>
<protein>
    <recommendedName>
        <fullName evidence="5">Putative 3-methyladenine DNA glycosylase</fullName>
        <ecNumber evidence="5">3.2.2.-</ecNumber>
    </recommendedName>
</protein>
<dbReference type="InterPro" id="IPR003180">
    <property type="entry name" value="MPG"/>
</dbReference>
<evidence type="ECO:0000313" key="7">
    <source>
        <dbReference type="Proteomes" id="UP000176583"/>
    </source>
</evidence>
<evidence type="ECO:0000256" key="5">
    <source>
        <dbReference type="HAMAP-Rule" id="MF_00527"/>
    </source>
</evidence>
<dbReference type="PANTHER" id="PTHR10429">
    <property type="entry name" value="DNA-3-METHYLADENINE GLYCOSYLASE"/>
    <property type="match status" value="1"/>
</dbReference>
<name>A0A1F4UJ25_UNCKA</name>
<dbReference type="Proteomes" id="UP000176583">
    <property type="component" value="Unassembled WGS sequence"/>
</dbReference>
<keyword evidence="2 5" id="KW-0227">DNA damage</keyword>
<proteinExistence type="inferred from homology"/>
<dbReference type="InterPro" id="IPR036995">
    <property type="entry name" value="MPG_sf"/>
</dbReference>
<dbReference type="SUPFAM" id="SSF50486">
    <property type="entry name" value="FMT C-terminal domain-like"/>
    <property type="match status" value="1"/>
</dbReference>
<dbReference type="AlphaFoldDB" id="A0A1F4UJ25"/>
<evidence type="ECO:0000256" key="3">
    <source>
        <dbReference type="ARBA" id="ARBA00022801"/>
    </source>
</evidence>
<dbReference type="NCBIfam" id="TIGR00567">
    <property type="entry name" value="3mg"/>
    <property type="match status" value="1"/>
</dbReference>
<dbReference type="GO" id="GO:0006284">
    <property type="term" value="P:base-excision repair"/>
    <property type="evidence" value="ECO:0007669"/>
    <property type="project" value="InterPro"/>
</dbReference>
<dbReference type="GO" id="GO:0003905">
    <property type="term" value="F:alkylbase DNA N-glycosylase activity"/>
    <property type="evidence" value="ECO:0007669"/>
    <property type="project" value="InterPro"/>
</dbReference>
<evidence type="ECO:0000256" key="2">
    <source>
        <dbReference type="ARBA" id="ARBA00022763"/>
    </source>
</evidence>
<dbReference type="InterPro" id="IPR011034">
    <property type="entry name" value="Formyl_transferase-like_C_sf"/>
</dbReference>
<evidence type="ECO:0000313" key="6">
    <source>
        <dbReference type="EMBL" id="OGC44926.1"/>
    </source>
</evidence>
<dbReference type="STRING" id="1802613.A2V54_01365"/>
<sequence length="178" mass="19990">MRTRLKRDFFARPAEAVAPNLLGKFIVRKFPDGTVKEGMINEVEAYVGRKDLASHAAGGKRTKRNEVMFGPPGHAYVYFTYGMHWLLNVVCSSVDDPQAVLIRGLDTVSGPARLTKQFQIDGRLNGEDLVESKVLWLEDRSSSGRPVVRTSDIKITPRIGVDYAGEWKNKPLRFVISR</sequence>
<keyword evidence="3 5" id="KW-0378">Hydrolase</keyword>
<gene>
    <name evidence="6" type="ORF">A2V54_01365</name>
</gene>
<dbReference type="CDD" id="cd00540">
    <property type="entry name" value="AAG"/>
    <property type="match status" value="1"/>
</dbReference>